<evidence type="ECO:0000313" key="11">
    <source>
        <dbReference type="Proteomes" id="UP000009011"/>
    </source>
</evidence>
<dbReference type="GO" id="GO:0016020">
    <property type="term" value="C:membrane"/>
    <property type="evidence" value="ECO:0007669"/>
    <property type="project" value="InterPro"/>
</dbReference>
<dbReference type="STRING" id="1191523.MROS_0075"/>
<evidence type="ECO:0000313" key="10">
    <source>
        <dbReference type="EMBL" id="AFN73319.1"/>
    </source>
</evidence>
<dbReference type="HOGENOM" id="CLU_066437_0_0_10"/>
<dbReference type="OrthoDB" id="9790043at2"/>
<sequence>MDSLMSIILIAFGSICAASFYVPIKKIKEWSWESYWIVQGVVSWILAPWIFAYFTVPNLLDVLKNSPGDAVWAAFIFGALWGVGGLTFGLSMRYLGVGLGQSVALGFTAALGTLIPPFVSGRNLFTTYEGRLILLGVALCVAGIAIVGYAGVLRSRNMPEEARREAIKDFALKKGLLIAVLSGLMSACFNFGINGIPGVIDAGYAIQKVASSFGTDPLFVVNPVYIIVMFGGFVTNFVYCMYLNYKNKTFGDYVSVNKRVLLNNLLFSLLGGTLWYLQFFFFGMGQSKLPEEMFVFGWSILMALNILFSNVWGLILKEWKNAGAKTVATLMVGLIVLILSTFVIKL</sequence>
<evidence type="ECO:0000256" key="4">
    <source>
        <dbReference type="ARBA" id="ARBA00022597"/>
    </source>
</evidence>
<keyword evidence="3" id="KW-0997">Cell inner membrane</keyword>
<dbReference type="InterPro" id="IPR004673">
    <property type="entry name" value="L-rhamnose-proton_sym_RhaT"/>
</dbReference>
<keyword evidence="11" id="KW-1185">Reference proteome</keyword>
<dbReference type="GO" id="GO:0015153">
    <property type="term" value="F:rhamnose transmembrane transporter activity"/>
    <property type="evidence" value="ECO:0007669"/>
    <property type="project" value="InterPro"/>
</dbReference>
<keyword evidence="7 9" id="KW-1133">Transmembrane helix</keyword>
<feature type="transmembrane region" description="Helical" evidence="9">
    <location>
        <begin position="327"/>
        <end position="344"/>
    </location>
</feature>
<evidence type="ECO:0000256" key="3">
    <source>
        <dbReference type="ARBA" id="ARBA00022519"/>
    </source>
</evidence>
<feature type="transmembrane region" description="Helical" evidence="9">
    <location>
        <begin position="6"/>
        <end position="24"/>
    </location>
</feature>
<accession>I6ZMS5</accession>
<evidence type="ECO:0000256" key="8">
    <source>
        <dbReference type="ARBA" id="ARBA00023136"/>
    </source>
</evidence>
<evidence type="ECO:0000256" key="2">
    <source>
        <dbReference type="ARBA" id="ARBA00022475"/>
    </source>
</evidence>
<feature type="transmembrane region" description="Helical" evidence="9">
    <location>
        <begin position="260"/>
        <end position="281"/>
    </location>
</feature>
<dbReference type="RefSeq" id="WP_014854756.1">
    <property type="nucleotide sequence ID" value="NC_018178.1"/>
</dbReference>
<gene>
    <name evidence="10" type="ordered locus">MROS_0075</name>
</gene>
<evidence type="ECO:0000256" key="9">
    <source>
        <dbReference type="SAM" id="Phobius"/>
    </source>
</evidence>
<feature type="transmembrane region" description="Helical" evidence="9">
    <location>
        <begin position="36"/>
        <end position="56"/>
    </location>
</feature>
<feature type="transmembrane region" description="Helical" evidence="9">
    <location>
        <begin position="102"/>
        <end position="120"/>
    </location>
</feature>
<keyword evidence="5 9" id="KW-0812">Transmembrane</keyword>
<feature type="transmembrane region" description="Helical" evidence="9">
    <location>
        <begin position="220"/>
        <end position="239"/>
    </location>
</feature>
<proteinExistence type="predicted"/>
<feature type="transmembrane region" description="Helical" evidence="9">
    <location>
        <begin position="175"/>
        <end position="200"/>
    </location>
</feature>
<feature type="transmembrane region" description="Helical" evidence="9">
    <location>
        <begin position="293"/>
        <end position="315"/>
    </location>
</feature>
<dbReference type="Proteomes" id="UP000009011">
    <property type="component" value="Chromosome"/>
</dbReference>
<keyword evidence="1" id="KW-0813">Transport</keyword>
<reference evidence="10 11" key="1">
    <citation type="journal article" date="2013" name="PLoS ONE">
        <title>Genomic analysis of Melioribacter roseus, facultatively anaerobic organotrophic bacterium representing a novel deep lineage within Bacteriodetes/Chlorobi group.</title>
        <authorList>
            <person name="Kadnikov V.V."/>
            <person name="Mardanov A.V."/>
            <person name="Podosokorskaya O.A."/>
            <person name="Gavrilov S.N."/>
            <person name="Kublanov I.V."/>
            <person name="Beletsky A.V."/>
            <person name="Bonch-Osmolovskaya E.A."/>
            <person name="Ravin N.V."/>
        </authorList>
    </citation>
    <scope>NUCLEOTIDE SEQUENCE [LARGE SCALE GENOMIC DNA]</scope>
    <source>
        <strain evidence="11">JCM 17771 / P3M-2</strain>
    </source>
</reference>
<feature type="transmembrane region" description="Helical" evidence="9">
    <location>
        <begin position="132"/>
        <end position="154"/>
    </location>
</feature>
<keyword evidence="8 9" id="KW-0472">Membrane</keyword>
<organism evidence="10 11">
    <name type="scientific">Melioribacter roseus (strain DSM 23840 / JCM 17771 / VKM B-2668 / P3M-2)</name>
    <dbReference type="NCBI Taxonomy" id="1191523"/>
    <lineage>
        <taxon>Bacteria</taxon>
        <taxon>Pseudomonadati</taxon>
        <taxon>Ignavibacteriota</taxon>
        <taxon>Ignavibacteria</taxon>
        <taxon>Ignavibacteriales</taxon>
        <taxon>Melioribacteraceae</taxon>
        <taxon>Melioribacter</taxon>
    </lineage>
</organism>
<feature type="transmembrane region" description="Helical" evidence="9">
    <location>
        <begin position="71"/>
        <end position="90"/>
    </location>
</feature>
<evidence type="ECO:0000256" key="1">
    <source>
        <dbReference type="ARBA" id="ARBA00022448"/>
    </source>
</evidence>
<dbReference type="AlphaFoldDB" id="I6ZMS5"/>
<evidence type="ECO:0000256" key="7">
    <source>
        <dbReference type="ARBA" id="ARBA00022989"/>
    </source>
</evidence>
<dbReference type="EMBL" id="CP003557">
    <property type="protein sequence ID" value="AFN73319.1"/>
    <property type="molecule type" value="Genomic_DNA"/>
</dbReference>
<keyword evidence="6" id="KW-0769">Symport</keyword>
<name>I6ZMS5_MELRP</name>
<keyword evidence="4" id="KW-0762">Sugar transport</keyword>
<evidence type="ECO:0000256" key="6">
    <source>
        <dbReference type="ARBA" id="ARBA00022847"/>
    </source>
</evidence>
<dbReference type="eggNOG" id="ENOG502Z7ID">
    <property type="taxonomic scope" value="Bacteria"/>
</dbReference>
<dbReference type="PATRIC" id="fig|1191523.3.peg.78"/>
<dbReference type="GO" id="GO:0015293">
    <property type="term" value="F:symporter activity"/>
    <property type="evidence" value="ECO:0007669"/>
    <property type="project" value="UniProtKB-KW"/>
</dbReference>
<dbReference type="KEGG" id="mro:MROS_0075"/>
<protein>
    <submittedName>
        <fullName evidence="10">L-rhamnose/H+ symporter</fullName>
    </submittedName>
</protein>
<evidence type="ECO:0000256" key="5">
    <source>
        <dbReference type="ARBA" id="ARBA00022692"/>
    </source>
</evidence>
<dbReference type="Pfam" id="PF06379">
    <property type="entry name" value="RhaT"/>
    <property type="match status" value="1"/>
</dbReference>
<keyword evidence="2" id="KW-1003">Cell membrane</keyword>